<name>A0ABR0DD76_9LAMI</name>
<keyword evidence="5" id="KW-1185">Reference proteome</keyword>
<comment type="similarity">
    <text evidence="1">Belongs to the PPR family. P subfamily.</text>
</comment>
<protein>
    <recommendedName>
        <fullName evidence="6">Pentatricopeptide repeat-containing protein</fullName>
    </recommendedName>
</protein>
<dbReference type="InterPro" id="IPR051240">
    <property type="entry name" value="Mito_RNA-Proc/Resp"/>
</dbReference>
<evidence type="ECO:0000256" key="1">
    <source>
        <dbReference type="ARBA" id="ARBA00007626"/>
    </source>
</evidence>
<keyword evidence="2" id="KW-0677">Repeat</keyword>
<sequence>MNSIGYSPDCGTCNYLIMSLCKVDRITEAVKVLRGMGREGVIPDLDSYGSLIGEMSDLRMTSKVVGMVKEMVSVHGLNPRQDMVVKAVNGMRAYREIWRVVEMIEFLEEEDDDGERVYTVYKSEAKGGRGIGWCCYKALIFLPRTFVQFSLTHSSSSQQSLQEYIRVAVEAKTYLKIPELLNSSKPSSQNAKYPFAFLSTFSESHRVHIVDEILQSFIPIRPRSKPVLAYSHLLSYILESPNPLPLGFAILQRTLRSGCLPVPQTHLLLSNAWLERRKRSFSVSSILLEMNSIGYSPDCGTCNYLIMSLCKVDRITEAVKVLWGMGRAGVIPDLDSYGSLIGEMSDLRKTSKVVGMVKEMVNVHGLNPRQDMVVKAVNGMRANREIWRAVEMIEFLEEEDVCIGFEAYELVLEGCFFLLVSLRPDLILYKALIFLPRTFVQFSLTHSSSSQQSLQEYIRVAVEAKTYLKIPELLNSSKPSSQNVKYPFAFLSTFSESHRVHIVDEILQSFIPIRPRSKPVLSYSHLLSYILESPNPFPLGFAILQRTLRSGCLPVPQTHLLLSNAWLERRKRSFSVSSILLEMNSIGYSPDCRTCNYLIMSLCKVDRITEAVKVLRGRGHT</sequence>
<dbReference type="PROSITE" id="PS51375">
    <property type="entry name" value="PPR"/>
    <property type="match status" value="2"/>
</dbReference>
<dbReference type="PANTHER" id="PTHR47933">
    <property type="entry name" value="PENTATRICOPEPTIDE REPEAT-CONTAINING PROTEIN 1, MITOCHONDRIAL"/>
    <property type="match status" value="1"/>
</dbReference>
<reference evidence="4 5" key="1">
    <citation type="journal article" date="2023" name="bioRxiv">
        <title>Genome report: Whole genome sequence and annotation of Penstemon davidsonii.</title>
        <authorList>
            <person name="Ostevik K.L."/>
            <person name="Alabady M."/>
            <person name="Zhang M."/>
            <person name="Rausher M.D."/>
        </authorList>
    </citation>
    <scope>NUCLEOTIDE SEQUENCE [LARGE SCALE GENOMIC DNA]</scope>
    <source>
        <strain evidence="4">DNT005</strain>
        <tissue evidence="4">Whole leaf</tissue>
    </source>
</reference>
<feature type="repeat" description="PPR" evidence="3">
    <location>
        <begin position="298"/>
        <end position="332"/>
    </location>
</feature>
<evidence type="ECO:0000313" key="5">
    <source>
        <dbReference type="Proteomes" id="UP001291926"/>
    </source>
</evidence>
<dbReference type="NCBIfam" id="TIGR00756">
    <property type="entry name" value="PPR"/>
    <property type="match status" value="1"/>
</dbReference>
<dbReference type="InterPro" id="IPR002885">
    <property type="entry name" value="PPR_rpt"/>
</dbReference>
<dbReference type="Proteomes" id="UP001291926">
    <property type="component" value="Unassembled WGS sequence"/>
</dbReference>
<accession>A0ABR0DD76</accession>
<dbReference type="InterPro" id="IPR011990">
    <property type="entry name" value="TPR-like_helical_dom_sf"/>
</dbReference>
<comment type="caution">
    <text evidence="4">The sequence shown here is derived from an EMBL/GenBank/DDBJ whole genome shotgun (WGS) entry which is preliminary data.</text>
</comment>
<organism evidence="4 5">
    <name type="scientific">Penstemon davidsonii</name>
    <dbReference type="NCBI Taxonomy" id="160366"/>
    <lineage>
        <taxon>Eukaryota</taxon>
        <taxon>Viridiplantae</taxon>
        <taxon>Streptophyta</taxon>
        <taxon>Embryophyta</taxon>
        <taxon>Tracheophyta</taxon>
        <taxon>Spermatophyta</taxon>
        <taxon>Magnoliopsida</taxon>
        <taxon>eudicotyledons</taxon>
        <taxon>Gunneridae</taxon>
        <taxon>Pentapetalae</taxon>
        <taxon>asterids</taxon>
        <taxon>lamiids</taxon>
        <taxon>Lamiales</taxon>
        <taxon>Plantaginaceae</taxon>
        <taxon>Cheloneae</taxon>
        <taxon>Penstemon</taxon>
    </lineage>
</organism>
<gene>
    <name evidence="4" type="ORF">RD792_006304</name>
</gene>
<evidence type="ECO:0000256" key="2">
    <source>
        <dbReference type="ARBA" id="ARBA00022737"/>
    </source>
</evidence>
<dbReference type="Pfam" id="PF01535">
    <property type="entry name" value="PPR"/>
    <property type="match status" value="3"/>
</dbReference>
<dbReference type="EMBL" id="JAYDYQ010002152">
    <property type="protein sequence ID" value="KAK4486989.1"/>
    <property type="molecule type" value="Genomic_DNA"/>
</dbReference>
<proteinExistence type="inferred from homology"/>
<evidence type="ECO:0000313" key="4">
    <source>
        <dbReference type="EMBL" id="KAK4486989.1"/>
    </source>
</evidence>
<dbReference type="Gene3D" id="1.25.40.10">
    <property type="entry name" value="Tetratricopeptide repeat domain"/>
    <property type="match status" value="3"/>
</dbReference>
<dbReference type="PANTHER" id="PTHR47933:SF18">
    <property type="entry name" value="PENTACOTRIPEPTIDE-REPEAT REGION OF PRORP DOMAIN-CONTAINING PROTEIN"/>
    <property type="match status" value="1"/>
</dbReference>
<evidence type="ECO:0000256" key="3">
    <source>
        <dbReference type="PROSITE-ProRule" id="PRU00708"/>
    </source>
</evidence>
<feature type="repeat" description="PPR" evidence="3">
    <location>
        <begin position="9"/>
        <end position="43"/>
    </location>
</feature>
<evidence type="ECO:0008006" key="6">
    <source>
        <dbReference type="Google" id="ProtNLM"/>
    </source>
</evidence>